<dbReference type="AlphaFoldDB" id="A0AAF0THP9"/>
<proteinExistence type="predicted"/>
<keyword evidence="2" id="KW-1185">Reference proteome</keyword>
<dbReference type="EMBL" id="CP133614">
    <property type="protein sequence ID" value="WMV19806.1"/>
    <property type="molecule type" value="Genomic_DNA"/>
</dbReference>
<reference evidence="1" key="1">
    <citation type="submission" date="2023-08" db="EMBL/GenBank/DDBJ databases">
        <title>A de novo genome assembly of Solanum verrucosum Schlechtendal, a Mexican diploid species geographically isolated from the other diploid A-genome species in potato relatives.</title>
        <authorList>
            <person name="Hosaka K."/>
        </authorList>
    </citation>
    <scope>NUCLEOTIDE SEQUENCE</scope>
    <source>
        <tissue evidence="1">Young leaves</tissue>
    </source>
</reference>
<sequence length="151" mass="17121">MANHTISFILQGGVKQGDPLSSALFILADEVLSRALNSLFDDPHYVGYGLPKWSTMLNHLAYADDTINHLEINVLCSSSRAGNKTLKQEFILALHHWWFLFLRLHCNYDIVGRVRHDNSSVGLTLFHWICCLHLESNTIIRIVLPDIIVAL</sequence>
<name>A0AAF0THP9_SOLVR</name>
<protein>
    <recommendedName>
        <fullName evidence="3">Reverse transcriptase domain-containing protein</fullName>
    </recommendedName>
</protein>
<gene>
    <name evidence="1" type="ORF">MTR67_013191</name>
</gene>
<organism evidence="1 2">
    <name type="scientific">Solanum verrucosum</name>
    <dbReference type="NCBI Taxonomy" id="315347"/>
    <lineage>
        <taxon>Eukaryota</taxon>
        <taxon>Viridiplantae</taxon>
        <taxon>Streptophyta</taxon>
        <taxon>Embryophyta</taxon>
        <taxon>Tracheophyta</taxon>
        <taxon>Spermatophyta</taxon>
        <taxon>Magnoliopsida</taxon>
        <taxon>eudicotyledons</taxon>
        <taxon>Gunneridae</taxon>
        <taxon>Pentapetalae</taxon>
        <taxon>asterids</taxon>
        <taxon>lamiids</taxon>
        <taxon>Solanales</taxon>
        <taxon>Solanaceae</taxon>
        <taxon>Solanoideae</taxon>
        <taxon>Solaneae</taxon>
        <taxon>Solanum</taxon>
    </lineage>
</organism>
<accession>A0AAF0THP9</accession>
<dbReference type="Proteomes" id="UP001234989">
    <property type="component" value="Chromosome 3"/>
</dbReference>
<evidence type="ECO:0008006" key="3">
    <source>
        <dbReference type="Google" id="ProtNLM"/>
    </source>
</evidence>
<evidence type="ECO:0000313" key="1">
    <source>
        <dbReference type="EMBL" id="WMV19806.1"/>
    </source>
</evidence>
<evidence type="ECO:0000313" key="2">
    <source>
        <dbReference type="Proteomes" id="UP001234989"/>
    </source>
</evidence>